<evidence type="ECO:0000256" key="4">
    <source>
        <dbReference type="SAM" id="MobiDB-lite"/>
    </source>
</evidence>
<reference evidence="6 7" key="1">
    <citation type="submission" date="2018-10" db="EMBL/GenBank/DDBJ databases">
        <title>Sequencing the genomes of 1000 actinobacteria strains.</title>
        <authorList>
            <person name="Klenk H.-P."/>
        </authorList>
    </citation>
    <scope>NUCLEOTIDE SEQUENCE [LARGE SCALE GENOMIC DNA]</scope>
    <source>
        <strain evidence="6 7">DSM 44267</strain>
    </source>
</reference>
<dbReference type="Pfam" id="PF07161">
    <property type="entry name" value="LppX_LprAFG"/>
    <property type="match status" value="1"/>
</dbReference>
<feature type="compositionally biased region" description="Low complexity" evidence="4">
    <location>
        <begin position="36"/>
        <end position="66"/>
    </location>
</feature>
<feature type="chain" id="PRO_5038655549" evidence="5">
    <location>
        <begin position="22"/>
        <end position="291"/>
    </location>
</feature>
<dbReference type="PROSITE" id="PS51257">
    <property type="entry name" value="PROKAR_LIPOPROTEIN"/>
    <property type="match status" value="1"/>
</dbReference>
<evidence type="ECO:0000256" key="5">
    <source>
        <dbReference type="SAM" id="SignalP"/>
    </source>
</evidence>
<evidence type="ECO:0000256" key="2">
    <source>
        <dbReference type="ARBA" id="ARBA00009194"/>
    </source>
</evidence>
<name>A0A495XXB5_9MICO</name>
<feature type="region of interest" description="Disordered" evidence="4">
    <location>
        <begin position="32"/>
        <end position="76"/>
    </location>
</feature>
<evidence type="ECO:0000256" key="3">
    <source>
        <dbReference type="ARBA" id="ARBA00022475"/>
    </source>
</evidence>
<keyword evidence="3" id="KW-1003">Cell membrane</keyword>
<keyword evidence="5" id="KW-0732">Signal</keyword>
<dbReference type="SUPFAM" id="SSF89392">
    <property type="entry name" value="Prokaryotic lipoproteins and lipoprotein localization factors"/>
    <property type="match status" value="1"/>
</dbReference>
<proteinExistence type="inferred from homology"/>
<dbReference type="OrthoDB" id="3781094at2"/>
<dbReference type="InterPro" id="IPR009830">
    <property type="entry name" value="LppX/LprAFG"/>
</dbReference>
<sequence>MTTKFSRAAAAVLIAPTVLLAAACGKADTTTTAPVAGQTQSASPSASAGTTSEAPATSATPAPTSSDAGDVSGGQAAGEVDKAEFIGRLKSAMAGVSSAHVDMQMSGQGQKVSVQGDTRLSSGDQAMKMSMSMAGMDIDMVVLDKKVYMKGFPGVAAGKWAVFDEKSSIAKQMASSADSADPKKMFDAFEQGASKVTKVGTEKVDGEDMERYELTLDTKKALGAAGAGAAGAAAGSMPSTITYDVWVDSKDHMRKVDFDVAGVKATVMMGKYGEPVDITAPPASQTVKGTM</sequence>
<organism evidence="6 7">
    <name type="scientific">Terracoccus luteus</name>
    <dbReference type="NCBI Taxonomy" id="53356"/>
    <lineage>
        <taxon>Bacteria</taxon>
        <taxon>Bacillati</taxon>
        <taxon>Actinomycetota</taxon>
        <taxon>Actinomycetes</taxon>
        <taxon>Micrococcales</taxon>
        <taxon>Intrasporangiaceae</taxon>
        <taxon>Terracoccus</taxon>
    </lineage>
</organism>
<dbReference type="Proteomes" id="UP000278440">
    <property type="component" value="Unassembled WGS sequence"/>
</dbReference>
<keyword evidence="7" id="KW-1185">Reference proteome</keyword>
<evidence type="ECO:0000313" key="6">
    <source>
        <dbReference type="EMBL" id="RKT78069.1"/>
    </source>
</evidence>
<keyword evidence="3" id="KW-0472">Membrane</keyword>
<dbReference type="RefSeq" id="WP_121032217.1">
    <property type="nucleotide sequence ID" value="NZ_RBXT01000001.1"/>
</dbReference>
<comment type="caution">
    <text evidence="6">The sequence shown here is derived from an EMBL/GenBank/DDBJ whole genome shotgun (WGS) entry which is preliminary data.</text>
</comment>
<comment type="similarity">
    <text evidence="2">Belongs to the LppX/LprAFG lipoprotein family.</text>
</comment>
<gene>
    <name evidence="6" type="ORF">DFJ68_1504</name>
</gene>
<dbReference type="Gene3D" id="2.50.20.20">
    <property type="match status" value="1"/>
</dbReference>
<dbReference type="EMBL" id="RBXT01000001">
    <property type="protein sequence ID" value="RKT78069.1"/>
    <property type="molecule type" value="Genomic_DNA"/>
</dbReference>
<evidence type="ECO:0000256" key="1">
    <source>
        <dbReference type="ARBA" id="ARBA00004196"/>
    </source>
</evidence>
<protein>
    <submittedName>
        <fullName evidence="6">Uncharacterized protein DUF1396</fullName>
    </submittedName>
</protein>
<comment type="subcellular location">
    <subcellularLocation>
        <location evidence="1">Cell envelope</location>
    </subcellularLocation>
</comment>
<feature type="signal peptide" evidence="5">
    <location>
        <begin position="1"/>
        <end position="21"/>
    </location>
</feature>
<evidence type="ECO:0000313" key="7">
    <source>
        <dbReference type="Proteomes" id="UP000278440"/>
    </source>
</evidence>
<dbReference type="InterPro" id="IPR029046">
    <property type="entry name" value="LolA/LolB/LppX"/>
</dbReference>
<dbReference type="GO" id="GO:0030313">
    <property type="term" value="C:cell envelope"/>
    <property type="evidence" value="ECO:0007669"/>
    <property type="project" value="UniProtKB-SubCell"/>
</dbReference>
<accession>A0A495XXB5</accession>
<dbReference type="AlphaFoldDB" id="A0A495XXB5"/>